<evidence type="ECO:0000313" key="2">
    <source>
        <dbReference type="EMBL" id="CAE6394503.1"/>
    </source>
</evidence>
<comment type="caution">
    <text evidence="2">The sequence shown here is derived from an EMBL/GenBank/DDBJ whole genome shotgun (WGS) entry which is preliminary data.</text>
</comment>
<dbReference type="Gene3D" id="3.10.310.10">
    <property type="entry name" value="Diaminopimelate Epimerase, Chain A, domain 1"/>
    <property type="match status" value="2"/>
</dbReference>
<accession>A0A8H3A179</accession>
<evidence type="ECO:0000313" key="3">
    <source>
        <dbReference type="Proteomes" id="UP000663831"/>
    </source>
</evidence>
<sequence length="242" mass="25980">MQVDVFASSTPLSGNPVAVVLDSAGLSSDKMREFAAWTNLAETTFVDAPNDPSADYKLRIFSITQELPFAGHPTLGSCKAWLESGGVPKKEGEIVQECGIGLVVIKLDLSSGRLNFAAPGFLREGKVSTEDLARMCDAMSIHTEDVLASRWIDNGPGWAGLLLKSASDVLAVKTDRIKEAKGLVWGIIGAYPTCQEQVERALRGVTALTNLEPKSLGDGQPLFELRAFDPLEFEDPVTGSLK</sequence>
<dbReference type="EMBL" id="CAJMWV010000416">
    <property type="protein sequence ID" value="CAE6394503.1"/>
    <property type="molecule type" value="Genomic_DNA"/>
</dbReference>
<dbReference type="Proteomes" id="UP000663831">
    <property type="component" value="Unassembled WGS sequence"/>
</dbReference>
<dbReference type="SUPFAM" id="SSF54506">
    <property type="entry name" value="Diaminopimelate epimerase-like"/>
    <property type="match status" value="1"/>
</dbReference>
<feature type="active site" evidence="1">
    <location>
        <position position="42"/>
    </location>
</feature>
<organism evidence="2 3">
    <name type="scientific">Rhizoctonia solani</name>
    <dbReference type="NCBI Taxonomy" id="456999"/>
    <lineage>
        <taxon>Eukaryota</taxon>
        <taxon>Fungi</taxon>
        <taxon>Dikarya</taxon>
        <taxon>Basidiomycota</taxon>
        <taxon>Agaricomycotina</taxon>
        <taxon>Agaricomycetes</taxon>
        <taxon>Cantharellales</taxon>
        <taxon>Ceratobasidiaceae</taxon>
        <taxon>Rhizoctonia</taxon>
    </lineage>
</organism>
<gene>
    <name evidence="2" type="ORF">RDB_LOCUS10565</name>
</gene>
<dbReference type="NCBIfam" id="TIGR00654">
    <property type="entry name" value="PhzF_family"/>
    <property type="match status" value="1"/>
</dbReference>
<dbReference type="AlphaFoldDB" id="A0A8H3A179"/>
<name>A0A8H3A179_9AGAM</name>
<proteinExistence type="predicted"/>
<dbReference type="OrthoDB" id="75169at2759"/>
<reference evidence="2" key="1">
    <citation type="submission" date="2021-01" db="EMBL/GenBank/DDBJ databases">
        <authorList>
            <person name="Kaushik A."/>
        </authorList>
    </citation>
    <scope>NUCLEOTIDE SEQUENCE</scope>
    <source>
        <strain evidence="2">AG3-1AP</strain>
    </source>
</reference>
<evidence type="ECO:0000256" key="1">
    <source>
        <dbReference type="PIRSR" id="PIRSR016184-1"/>
    </source>
</evidence>
<protein>
    <submittedName>
        <fullName evidence="2">Uncharacterized protein</fullName>
    </submittedName>
</protein>
<dbReference type="PANTHER" id="PTHR13774">
    <property type="entry name" value="PHENAZINE BIOSYNTHESIS PROTEIN"/>
    <property type="match status" value="1"/>
</dbReference>
<dbReference type="InterPro" id="IPR003719">
    <property type="entry name" value="Phenazine_PhzF-like"/>
</dbReference>
<dbReference type="GO" id="GO:0005737">
    <property type="term" value="C:cytoplasm"/>
    <property type="evidence" value="ECO:0007669"/>
    <property type="project" value="TreeGrafter"/>
</dbReference>
<dbReference type="Pfam" id="PF02567">
    <property type="entry name" value="PhzC-PhzF"/>
    <property type="match status" value="1"/>
</dbReference>
<dbReference type="PIRSF" id="PIRSF016184">
    <property type="entry name" value="PhzC_PhzF"/>
    <property type="match status" value="1"/>
</dbReference>
<dbReference type="PANTHER" id="PTHR13774:SF32">
    <property type="entry name" value="ANTISENSE-ENHANCING SEQUENCE 1"/>
    <property type="match status" value="1"/>
</dbReference>
<dbReference type="GO" id="GO:0016853">
    <property type="term" value="F:isomerase activity"/>
    <property type="evidence" value="ECO:0007669"/>
    <property type="project" value="TreeGrafter"/>
</dbReference>